<evidence type="ECO:0000256" key="3">
    <source>
        <dbReference type="ARBA" id="ARBA00022525"/>
    </source>
</evidence>
<evidence type="ECO:0000256" key="4">
    <source>
        <dbReference type="RuleBase" id="RU003753"/>
    </source>
</evidence>
<dbReference type="Gene3D" id="2.80.10.50">
    <property type="match status" value="1"/>
</dbReference>
<reference evidence="6 7" key="1">
    <citation type="journal article" date="2020" name="Nature">
        <title>Six reference-quality genomes reveal evolution of bat adaptations.</title>
        <authorList>
            <person name="Jebb D."/>
            <person name="Huang Z."/>
            <person name="Pippel M."/>
            <person name="Hughes G.M."/>
            <person name="Lavrichenko K."/>
            <person name="Devanna P."/>
            <person name="Winkler S."/>
            <person name="Jermiin L.S."/>
            <person name="Skirmuntt E.C."/>
            <person name="Katzourakis A."/>
            <person name="Burkitt-Gray L."/>
            <person name="Ray D.A."/>
            <person name="Sullivan K.A.M."/>
            <person name="Roscito J.G."/>
            <person name="Kirilenko B.M."/>
            <person name="Davalos L.M."/>
            <person name="Corthals A.P."/>
            <person name="Power M.L."/>
            <person name="Jones G."/>
            <person name="Ransome R.D."/>
            <person name="Dechmann D.K.N."/>
            <person name="Locatelli A.G."/>
            <person name="Puechmaille S.J."/>
            <person name="Fedrigo O."/>
            <person name="Jarvis E.D."/>
            <person name="Hiller M."/>
            <person name="Vernes S.C."/>
            <person name="Myers E.W."/>
            <person name="Teeling E.C."/>
        </authorList>
    </citation>
    <scope>NUCLEOTIDE SEQUENCE [LARGE SCALE GENOMIC DNA]</scope>
    <source>
        <strain evidence="6">Bat1K_MPI-CBG_1</strain>
    </source>
</reference>
<dbReference type="Proteomes" id="UP000664940">
    <property type="component" value="Unassembled WGS sequence"/>
</dbReference>
<dbReference type="InterPro" id="IPR000975">
    <property type="entry name" value="IL-1_fam"/>
</dbReference>
<dbReference type="EMBL" id="JABVXQ010000006">
    <property type="protein sequence ID" value="KAF6103747.1"/>
    <property type="molecule type" value="Genomic_DNA"/>
</dbReference>
<comment type="caution">
    <text evidence="6">The sequence shown here is derived from an EMBL/GenBank/DDBJ whole genome shotgun (WGS) entry which is preliminary data.</text>
</comment>
<dbReference type="PRINTS" id="PR00264">
    <property type="entry name" value="INTERLEUKIN1"/>
</dbReference>
<dbReference type="SUPFAM" id="SSF50353">
    <property type="entry name" value="Cytokine"/>
    <property type="match status" value="1"/>
</dbReference>
<organism evidence="6 7">
    <name type="scientific">Phyllostomus discolor</name>
    <name type="common">pale spear-nosed bat</name>
    <dbReference type="NCBI Taxonomy" id="89673"/>
    <lineage>
        <taxon>Eukaryota</taxon>
        <taxon>Metazoa</taxon>
        <taxon>Chordata</taxon>
        <taxon>Craniata</taxon>
        <taxon>Vertebrata</taxon>
        <taxon>Euteleostomi</taxon>
        <taxon>Mammalia</taxon>
        <taxon>Eutheria</taxon>
        <taxon>Laurasiatheria</taxon>
        <taxon>Chiroptera</taxon>
        <taxon>Yangochiroptera</taxon>
        <taxon>Phyllostomidae</taxon>
        <taxon>Phyllostominae</taxon>
        <taxon>Phyllostomus</taxon>
    </lineage>
</organism>
<dbReference type="AlphaFoldDB" id="A0A834E756"/>
<dbReference type="GO" id="GO:0010628">
    <property type="term" value="P:positive regulation of gene expression"/>
    <property type="evidence" value="ECO:0007669"/>
    <property type="project" value="TreeGrafter"/>
</dbReference>
<name>A0A834E756_9CHIR</name>
<dbReference type="GO" id="GO:0002437">
    <property type="term" value="P:inflammatory response to antigenic stimulus"/>
    <property type="evidence" value="ECO:0007669"/>
    <property type="project" value="TreeGrafter"/>
</dbReference>
<dbReference type="SMART" id="SM00125">
    <property type="entry name" value="IL1"/>
    <property type="match status" value="1"/>
</dbReference>
<accession>A0A834E756</accession>
<dbReference type="PANTHER" id="PTHR10078:SF31">
    <property type="entry name" value="INTERLEUKIN-37"/>
    <property type="match status" value="1"/>
</dbReference>
<dbReference type="GO" id="GO:0005149">
    <property type="term" value="F:interleukin-1 receptor binding"/>
    <property type="evidence" value="ECO:0007669"/>
    <property type="project" value="UniProtKB-UniRule"/>
</dbReference>
<evidence type="ECO:0000256" key="5">
    <source>
        <dbReference type="SAM" id="MobiDB-lite"/>
    </source>
</evidence>
<evidence type="ECO:0000256" key="2">
    <source>
        <dbReference type="ARBA" id="ARBA00010448"/>
    </source>
</evidence>
<gene>
    <name evidence="6" type="ORF">HJG60_006734</name>
</gene>
<dbReference type="GO" id="GO:0005654">
    <property type="term" value="C:nucleoplasm"/>
    <property type="evidence" value="ECO:0007669"/>
    <property type="project" value="TreeGrafter"/>
</dbReference>
<comment type="subcellular location">
    <subcellularLocation>
        <location evidence="1 4">Secreted</location>
    </subcellularLocation>
</comment>
<evidence type="ECO:0000313" key="6">
    <source>
        <dbReference type="EMBL" id="KAF6103747.1"/>
    </source>
</evidence>
<dbReference type="InterPro" id="IPR008996">
    <property type="entry name" value="IL1/FGF"/>
</dbReference>
<dbReference type="PANTHER" id="PTHR10078">
    <property type="entry name" value="INTERLEUKIN-1 FAMILY MEMBER"/>
    <property type="match status" value="1"/>
</dbReference>
<comment type="similarity">
    <text evidence="2 4">Belongs to the IL-1 family.</text>
</comment>
<dbReference type="PRINTS" id="PR01357">
    <property type="entry name" value="INTRLEUKN1AB"/>
</dbReference>
<dbReference type="Pfam" id="PF00340">
    <property type="entry name" value="IL1"/>
    <property type="match status" value="1"/>
</dbReference>
<protein>
    <recommendedName>
        <fullName evidence="4">Interleukin-1</fullName>
    </recommendedName>
</protein>
<dbReference type="GO" id="GO:0005615">
    <property type="term" value="C:extracellular space"/>
    <property type="evidence" value="ECO:0007669"/>
    <property type="project" value="InterPro"/>
</dbReference>
<dbReference type="GO" id="GO:0071222">
    <property type="term" value="P:cellular response to lipopolysaccharide"/>
    <property type="evidence" value="ECO:0007669"/>
    <property type="project" value="TreeGrafter"/>
</dbReference>
<proteinExistence type="inferred from homology"/>
<sequence length="179" mass="19723">MSFLEENAGVKMDSGDLERAEPQCGPEDAASGPLESGPSLASLNSAHAETFFTLPCRFSRSVDEHKGSPIFLAVSKGDLCLCCKRDKKKSQPTLQLKKQNLGQLTTWQEEDSKPFAFYRADVGSRNTLESAAYPGWFICTSNNWGEPVGMTNNPGQKEYIDFSFEPVKNVEMSPSEISK</sequence>
<evidence type="ECO:0000256" key="1">
    <source>
        <dbReference type="ARBA" id="ARBA00004613"/>
    </source>
</evidence>
<feature type="region of interest" description="Disordered" evidence="5">
    <location>
        <begin position="1"/>
        <end position="39"/>
    </location>
</feature>
<dbReference type="GO" id="GO:0005125">
    <property type="term" value="F:cytokine activity"/>
    <property type="evidence" value="ECO:0007669"/>
    <property type="project" value="UniProtKB-UniRule"/>
</dbReference>
<keyword evidence="3 4" id="KW-0964">Secreted</keyword>
<evidence type="ECO:0000313" key="7">
    <source>
        <dbReference type="Proteomes" id="UP000664940"/>
    </source>
</evidence>
<dbReference type="GO" id="GO:0019221">
    <property type="term" value="P:cytokine-mediated signaling pathway"/>
    <property type="evidence" value="ECO:0007669"/>
    <property type="project" value="TreeGrafter"/>
</dbReference>